<evidence type="ECO:0000313" key="19">
    <source>
        <dbReference type="Proteomes" id="UP001144110"/>
    </source>
</evidence>
<dbReference type="Proteomes" id="UP001144110">
    <property type="component" value="Unassembled WGS sequence"/>
</dbReference>
<protein>
    <submittedName>
        <fullName evidence="18">Membrane H+-translocase/NADH:ubiquinone oxidoreductase subunit 5 /Multisubunit Na+/H+ antiporter</fullName>
    </submittedName>
</protein>
<feature type="transmembrane region" description="Helical" evidence="14">
    <location>
        <begin position="45"/>
        <end position="65"/>
    </location>
</feature>
<evidence type="ECO:0000256" key="11">
    <source>
        <dbReference type="ARBA" id="ARBA00047726"/>
    </source>
</evidence>
<evidence type="ECO:0000256" key="3">
    <source>
        <dbReference type="ARBA" id="ARBA00022692"/>
    </source>
</evidence>
<evidence type="ECO:0000259" key="17">
    <source>
        <dbReference type="Pfam" id="PF01010"/>
    </source>
</evidence>
<dbReference type="InterPro" id="IPR002128">
    <property type="entry name" value="NADH_UbQ_OxRdtase_chlpt_su5_C"/>
</dbReference>
<feature type="transmembrane region" description="Helical" evidence="14">
    <location>
        <begin position="435"/>
        <end position="456"/>
    </location>
</feature>
<accession>A0AAE3P4R8</accession>
<dbReference type="Pfam" id="PF01010">
    <property type="entry name" value="Proton_antipo_C"/>
    <property type="match status" value="1"/>
</dbReference>
<evidence type="ECO:0000256" key="14">
    <source>
        <dbReference type="SAM" id="Phobius"/>
    </source>
</evidence>
<feature type="transmembrane region" description="Helical" evidence="14">
    <location>
        <begin position="356"/>
        <end position="373"/>
    </location>
</feature>
<dbReference type="GO" id="GO:0048038">
    <property type="term" value="F:quinone binding"/>
    <property type="evidence" value="ECO:0007669"/>
    <property type="project" value="UniProtKB-KW"/>
</dbReference>
<proteinExistence type="inferred from homology"/>
<feature type="transmembrane region" description="Helical" evidence="14">
    <location>
        <begin position="266"/>
        <end position="283"/>
    </location>
</feature>
<evidence type="ECO:0000256" key="1">
    <source>
        <dbReference type="ARBA" id="ARBA00004127"/>
    </source>
</evidence>
<keyword evidence="5" id="KW-0521">NADP</keyword>
<keyword evidence="9" id="KW-0520">NAD</keyword>
<feature type="transmembrane region" description="Helical" evidence="14">
    <location>
        <begin position="638"/>
        <end position="656"/>
    </location>
</feature>
<dbReference type="PRINTS" id="PR01434">
    <property type="entry name" value="NADHDHGNASE5"/>
</dbReference>
<feature type="transmembrane region" description="Helical" evidence="14">
    <location>
        <begin position="477"/>
        <end position="499"/>
    </location>
</feature>
<dbReference type="PRINTS" id="PR01435">
    <property type="entry name" value="NPOXDRDTASE5"/>
</dbReference>
<evidence type="ECO:0000256" key="10">
    <source>
        <dbReference type="ARBA" id="ARBA00023136"/>
    </source>
</evidence>
<evidence type="ECO:0000259" key="15">
    <source>
        <dbReference type="Pfam" id="PF00361"/>
    </source>
</evidence>
<dbReference type="GO" id="GO:0012505">
    <property type="term" value="C:endomembrane system"/>
    <property type="evidence" value="ECO:0007669"/>
    <property type="project" value="UniProtKB-SubCell"/>
</dbReference>
<evidence type="ECO:0000256" key="9">
    <source>
        <dbReference type="ARBA" id="ARBA00023027"/>
    </source>
</evidence>
<comment type="caution">
    <text evidence="18">The sequence shown here is derived from an EMBL/GenBank/DDBJ whole genome shotgun (WGS) entry which is preliminary data.</text>
</comment>
<dbReference type="PANTHER" id="PTHR42829">
    <property type="entry name" value="NADH-UBIQUINONE OXIDOREDUCTASE CHAIN 5"/>
    <property type="match status" value="1"/>
</dbReference>
<feature type="transmembrane region" description="Helical" evidence="14">
    <location>
        <begin position="149"/>
        <end position="168"/>
    </location>
</feature>
<keyword evidence="3 13" id="KW-0812">Transmembrane</keyword>
<organism evidence="18 19">
    <name type="scientific">Candidatus Thermodesulfobacterium syntrophicum</name>
    <dbReference type="NCBI Taxonomy" id="3060442"/>
    <lineage>
        <taxon>Bacteria</taxon>
        <taxon>Pseudomonadati</taxon>
        <taxon>Thermodesulfobacteriota</taxon>
        <taxon>Thermodesulfobacteria</taxon>
        <taxon>Thermodesulfobacteriales</taxon>
        <taxon>Thermodesulfobacteriaceae</taxon>
        <taxon>Thermodesulfobacterium</taxon>
    </lineage>
</organism>
<comment type="catalytic activity">
    <reaction evidence="11">
        <text>a plastoquinone + NADPH + (n+1) H(+)(in) = a plastoquinol + NADP(+) + n H(+)(out)</text>
        <dbReference type="Rhea" id="RHEA:42612"/>
        <dbReference type="Rhea" id="RHEA-COMP:9561"/>
        <dbReference type="Rhea" id="RHEA-COMP:9562"/>
        <dbReference type="ChEBI" id="CHEBI:15378"/>
        <dbReference type="ChEBI" id="CHEBI:17757"/>
        <dbReference type="ChEBI" id="CHEBI:57783"/>
        <dbReference type="ChEBI" id="CHEBI:58349"/>
        <dbReference type="ChEBI" id="CHEBI:62192"/>
    </reaction>
</comment>
<comment type="subcellular location">
    <subcellularLocation>
        <location evidence="1">Endomembrane system</location>
        <topology evidence="1">Multi-pass membrane protein</topology>
    </subcellularLocation>
    <subcellularLocation>
        <location evidence="13">Membrane</location>
        <topology evidence="13">Multi-pass membrane protein</topology>
    </subcellularLocation>
</comment>
<feature type="transmembrane region" description="Helical" evidence="14">
    <location>
        <begin position="532"/>
        <end position="554"/>
    </location>
</feature>
<evidence type="ECO:0000256" key="2">
    <source>
        <dbReference type="ARBA" id="ARBA00008200"/>
    </source>
</evidence>
<keyword evidence="6" id="KW-0618">Plastoquinone</keyword>
<dbReference type="NCBIfam" id="NF005141">
    <property type="entry name" value="PRK06590.1"/>
    <property type="match status" value="1"/>
</dbReference>
<comment type="catalytic activity">
    <reaction evidence="12">
        <text>a plastoquinone + NADH + (n+1) H(+)(in) = a plastoquinol + NAD(+) + n H(+)(out)</text>
        <dbReference type="Rhea" id="RHEA:42608"/>
        <dbReference type="Rhea" id="RHEA-COMP:9561"/>
        <dbReference type="Rhea" id="RHEA-COMP:9562"/>
        <dbReference type="ChEBI" id="CHEBI:15378"/>
        <dbReference type="ChEBI" id="CHEBI:17757"/>
        <dbReference type="ChEBI" id="CHEBI:57540"/>
        <dbReference type="ChEBI" id="CHEBI:57945"/>
        <dbReference type="ChEBI" id="CHEBI:62192"/>
    </reaction>
</comment>
<dbReference type="GO" id="GO:0003954">
    <property type="term" value="F:NADH dehydrogenase activity"/>
    <property type="evidence" value="ECO:0007669"/>
    <property type="project" value="TreeGrafter"/>
</dbReference>
<dbReference type="PANTHER" id="PTHR42829:SF2">
    <property type="entry name" value="NADH-UBIQUINONE OXIDOREDUCTASE CHAIN 5"/>
    <property type="match status" value="1"/>
</dbReference>
<dbReference type="Pfam" id="PF00662">
    <property type="entry name" value="Proton_antipo_N"/>
    <property type="match status" value="1"/>
</dbReference>
<evidence type="ECO:0000256" key="7">
    <source>
        <dbReference type="ARBA" id="ARBA00022967"/>
    </source>
</evidence>
<dbReference type="InterPro" id="IPR018393">
    <property type="entry name" value="NADHpl_OxRdtase_5_subgr"/>
</dbReference>
<dbReference type="Pfam" id="PF00361">
    <property type="entry name" value="Proton_antipo_M"/>
    <property type="match status" value="1"/>
</dbReference>
<dbReference type="EMBL" id="JAPHEG010000003">
    <property type="protein sequence ID" value="MDF2953660.1"/>
    <property type="molecule type" value="Genomic_DNA"/>
</dbReference>
<evidence type="ECO:0000259" key="16">
    <source>
        <dbReference type="Pfam" id="PF00662"/>
    </source>
</evidence>
<feature type="domain" description="NADH:quinone oxidoreductase/Mrp antiporter transmembrane" evidence="15">
    <location>
        <begin position="143"/>
        <end position="436"/>
    </location>
</feature>
<feature type="transmembrane region" description="Helical" evidence="14">
    <location>
        <begin position="295"/>
        <end position="315"/>
    </location>
</feature>
<feature type="transmembrane region" description="Helical" evidence="14">
    <location>
        <begin position="12"/>
        <end position="33"/>
    </location>
</feature>
<keyword evidence="4" id="KW-0874">Quinone</keyword>
<evidence type="ECO:0000256" key="8">
    <source>
        <dbReference type="ARBA" id="ARBA00022989"/>
    </source>
</evidence>
<sequence>MVEKHFEIVTNFDIYVFLIPFLPLVASIITLLFGKRYFRDKAHILPILALFFSFLLSIKVLIEVIHGKIYHFDVYTWMFAYDLKVGLGFLVDPLSAAMMTMVTCVAFLIHVYSVGYMGGDPGYYRFFSYISLFVFFMLMLVLSNNLAQLYLGWEGVGLCSYFLIGFWYQKKSASDAGKKAFIVNRIGDFGFALGIFMAFYFLGTLYYNEIFPKLPEIANKYIGVLGYEVHVPFLVAFLLFCGAMGKSAQFPLHVWLPDAMEGPTPVSALIHAATMVTAGVFMVCRLHPLFELSDAMMFIVAIIGAFTCFMSATIAPTQFDIKRVIAYSTLSQLGYMFMACGVGAFIAGMFHLLTHAYFKALLFLGAGSIIHLLHHAPDPNDLRIMGGLKKYMPITFWTFLIASLSISGIPGFAGFFSKDEILAQAFFSKYPWGKFIWFIGWIVAAMTAFYTFRIVFRAFYGEFKGWEYVHGKPHESPRVMTIPLIFLAIGSVFAGWIGIPKILGGSNHIEQFLAPILGHPRIVHEVSHSTEYLLMLLSIGAGLFGIFLAWLVYVKKPSLETFFSKNFRPVYVFLFRKWYFDELYHHTIVRPTLWIAKKVIRGVADNTIIEGIVNGSARLVNITGTGLRILHTGIINHYSTFILIGILVYLLVYLYLK</sequence>
<dbReference type="AlphaFoldDB" id="A0AAE3P4R8"/>
<comment type="similarity">
    <text evidence="2">Belongs to the complex I subunit 5 family.</text>
</comment>
<evidence type="ECO:0000256" key="5">
    <source>
        <dbReference type="ARBA" id="ARBA00022857"/>
    </source>
</evidence>
<reference evidence="18" key="1">
    <citation type="submission" date="2022-11" db="EMBL/GenBank/DDBJ databases">
        <title>Candidatus Alkanophaga archaea from heated hydrothermal vent sediment oxidize petroleum alkanes.</title>
        <authorList>
            <person name="Zehnle H."/>
            <person name="Laso-Perez R."/>
            <person name="Lipp J."/>
            <person name="Teske A."/>
            <person name="Wegener G."/>
        </authorList>
    </citation>
    <scope>NUCLEOTIDE SEQUENCE</scope>
    <source>
        <strain evidence="18">MCA70</strain>
    </source>
</reference>
<dbReference type="InterPro" id="IPR003945">
    <property type="entry name" value="NU5C-like"/>
</dbReference>
<gene>
    <name evidence="18" type="ORF">OD816_000905</name>
</gene>
<name>A0AAE3P4R8_9BACT</name>
<dbReference type="InterPro" id="IPR001750">
    <property type="entry name" value="ND/Mrp_TM"/>
</dbReference>
<dbReference type="GO" id="GO:0016020">
    <property type="term" value="C:membrane"/>
    <property type="evidence" value="ECO:0007669"/>
    <property type="project" value="UniProtKB-SubCell"/>
</dbReference>
<feature type="transmembrane region" description="Helical" evidence="14">
    <location>
        <begin position="327"/>
        <end position="350"/>
    </location>
</feature>
<evidence type="ECO:0000256" key="12">
    <source>
        <dbReference type="ARBA" id="ARBA00048026"/>
    </source>
</evidence>
<keyword evidence="7" id="KW-1278">Translocase</keyword>
<feature type="transmembrane region" description="Helical" evidence="14">
    <location>
        <begin position="85"/>
        <end position="111"/>
    </location>
</feature>
<dbReference type="GO" id="GO:0015990">
    <property type="term" value="P:electron transport coupled proton transport"/>
    <property type="evidence" value="ECO:0007669"/>
    <property type="project" value="TreeGrafter"/>
</dbReference>
<evidence type="ECO:0000256" key="13">
    <source>
        <dbReference type="RuleBase" id="RU000320"/>
    </source>
</evidence>
<keyword evidence="10 14" id="KW-0472">Membrane</keyword>
<dbReference type="GO" id="GO:0042773">
    <property type="term" value="P:ATP synthesis coupled electron transport"/>
    <property type="evidence" value="ECO:0007669"/>
    <property type="project" value="InterPro"/>
</dbReference>
<dbReference type="Gene3D" id="1.20.5.2700">
    <property type="match status" value="1"/>
</dbReference>
<feature type="domain" description="NADH-Ubiquinone oxidoreductase (complex I) chain 5 N-terminal" evidence="16">
    <location>
        <begin position="77"/>
        <end position="127"/>
    </location>
</feature>
<feature type="transmembrane region" description="Helical" evidence="14">
    <location>
        <begin position="227"/>
        <end position="245"/>
    </location>
</feature>
<feature type="transmembrane region" description="Helical" evidence="14">
    <location>
        <begin position="123"/>
        <end position="143"/>
    </location>
</feature>
<evidence type="ECO:0000313" key="18">
    <source>
        <dbReference type="EMBL" id="MDF2953660.1"/>
    </source>
</evidence>
<dbReference type="NCBIfam" id="TIGR01974">
    <property type="entry name" value="NDH_I_L"/>
    <property type="match status" value="1"/>
</dbReference>
<evidence type="ECO:0000256" key="6">
    <source>
        <dbReference type="ARBA" id="ARBA00022957"/>
    </source>
</evidence>
<keyword evidence="8 14" id="KW-1133">Transmembrane helix</keyword>
<dbReference type="InterPro" id="IPR001516">
    <property type="entry name" value="Proton_antipo_N"/>
</dbReference>
<feature type="transmembrane region" description="Helical" evidence="14">
    <location>
        <begin position="394"/>
        <end position="415"/>
    </location>
</feature>
<feature type="transmembrane region" description="Helical" evidence="14">
    <location>
        <begin position="189"/>
        <end position="207"/>
    </location>
</feature>
<evidence type="ECO:0000256" key="4">
    <source>
        <dbReference type="ARBA" id="ARBA00022719"/>
    </source>
</evidence>
<feature type="domain" description="NADH:ubiquinone/plastoquinone oxidoreductase chloroplast chain 5 C-terminal" evidence="17">
    <location>
        <begin position="469"/>
        <end position="564"/>
    </location>
</feature>
<dbReference type="GO" id="GO:0008137">
    <property type="term" value="F:NADH dehydrogenase (ubiquinone) activity"/>
    <property type="evidence" value="ECO:0007669"/>
    <property type="project" value="InterPro"/>
</dbReference>